<dbReference type="PROSITE" id="PS50122">
    <property type="entry name" value="CHEB"/>
    <property type="match status" value="1"/>
</dbReference>
<dbReference type="Gene3D" id="3.40.50.180">
    <property type="entry name" value="Methylesterase CheB, C-terminal domain"/>
    <property type="match status" value="1"/>
</dbReference>
<evidence type="ECO:0000256" key="2">
    <source>
        <dbReference type="ARBA" id="ARBA00012438"/>
    </source>
</evidence>
<evidence type="ECO:0000259" key="10">
    <source>
        <dbReference type="PROSITE" id="PS50122"/>
    </source>
</evidence>
<dbReference type="Gene3D" id="3.30.450.20">
    <property type="entry name" value="PAS domain"/>
    <property type="match status" value="1"/>
</dbReference>
<evidence type="ECO:0000256" key="4">
    <source>
        <dbReference type="ARBA" id="ARBA00022679"/>
    </source>
</evidence>
<dbReference type="InterPro" id="IPR035909">
    <property type="entry name" value="CheB_C"/>
</dbReference>
<dbReference type="Gene3D" id="3.40.50.150">
    <property type="entry name" value="Vaccinia Virus protein VP39"/>
    <property type="match status" value="1"/>
</dbReference>
<dbReference type="SUPFAM" id="SSF53335">
    <property type="entry name" value="S-adenosyl-L-methionine-dependent methyltransferases"/>
    <property type="match status" value="1"/>
</dbReference>
<dbReference type="PANTHER" id="PTHR24422">
    <property type="entry name" value="CHEMOTAXIS PROTEIN METHYLTRANSFERASE"/>
    <property type="match status" value="1"/>
</dbReference>
<comment type="caution">
    <text evidence="12">The sequence shown here is derived from an EMBL/GenBank/DDBJ whole genome shotgun (WGS) entry which is preliminary data.</text>
</comment>
<feature type="active site" evidence="8">
    <location>
        <position position="136"/>
    </location>
</feature>
<reference evidence="12 13" key="1">
    <citation type="journal article" date="2020" name="Microorganisms">
        <title>Osmotic Adaptation and Compatible Solute Biosynthesis of Phototrophic Bacteria as Revealed from Genome Analyses.</title>
        <authorList>
            <person name="Imhoff J.F."/>
            <person name="Rahn T."/>
            <person name="Kunzel S."/>
            <person name="Keller A."/>
            <person name="Neulinger S.C."/>
        </authorList>
    </citation>
    <scope>NUCLEOTIDE SEQUENCE [LARGE SCALE GENOMIC DNA]</scope>
    <source>
        <strain evidence="12 13">DSM 15382</strain>
    </source>
</reference>
<keyword evidence="13" id="KW-1185">Reference proteome</keyword>
<evidence type="ECO:0000256" key="8">
    <source>
        <dbReference type="PROSITE-ProRule" id="PRU00050"/>
    </source>
</evidence>
<dbReference type="RefSeq" id="WP_133220834.1">
    <property type="nucleotide sequence ID" value="NZ_NRSG01000134.1"/>
</dbReference>
<dbReference type="Pfam" id="PF03705">
    <property type="entry name" value="CheR_N"/>
    <property type="match status" value="1"/>
</dbReference>
<accession>A0ABS1CZG5</accession>
<dbReference type="InterPro" id="IPR050903">
    <property type="entry name" value="Bact_Chemotaxis_MeTrfase"/>
</dbReference>
<keyword evidence="7" id="KW-0067">ATP-binding</keyword>
<keyword evidence="3" id="KW-0597">Phosphoprotein</keyword>
<keyword evidence="9" id="KW-0175">Coiled coil</keyword>
<evidence type="ECO:0000256" key="5">
    <source>
        <dbReference type="ARBA" id="ARBA00022741"/>
    </source>
</evidence>
<dbReference type="InterPro" id="IPR000780">
    <property type="entry name" value="CheR_MeTrfase"/>
</dbReference>
<feature type="domain" description="CheB-type methylesterase" evidence="10">
    <location>
        <begin position="2"/>
        <end position="196"/>
    </location>
</feature>
<gene>
    <name evidence="12" type="ORF">CKO45_17030</name>
</gene>
<dbReference type="Proteomes" id="UP000697995">
    <property type="component" value="Unassembled WGS sequence"/>
</dbReference>
<keyword evidence="4" id="KW-0808">Transferase</keyword>
<feature type="active site" evidence="8">
    <location>
        <position position="43"/>
    </location>
</feature>
<keyword evidence="6" id="KW-0418">Kinase</keyword>
<dbReference type="InterPro" id="IPR029063">
    <property type="entry name" value="SAM-dependent_MTases_sf"/>
</dbReference>
<feature type="active site" evidence="8">
    <location>
        <position position="15"/>
    </location>
</feature>
<evidence type="ECO:0000313" key="13">
    <source>
        <dbReference type="Proteomes" id="UP000697995"/>
    </source>
</evidence>
<dbReference type="Pfam" id="PF13596">
    <property type="entry name" value="PAS_10"/>
    <property type="match status" value="1"/>
</dbReference>
<dbReference type="SUPFAM" id="SSF55785">
    <property type="entry name" value="PYP-like sensor domain (PAS domain)"/>
    <property type="match status" value="2"/>
</dbReference>
<dbReference type="InterPro" id="IPR036890">
    <property type="entry name" value="HATPase_C_sf"/>
</dbReference>
<dbReference type="Pfam" id="PF01339">
    <property type="entry name" value="CheB_methylest"/>
    <property type="match status" value="1"/>
</dbReference>
<dbReference type="Pfam" id="PF01739">
    <property type="entry name" value="CheR"/>
    <property type="match status" value="1"/>
</dbReference>
<dbReference type="PANTHER" id="PTHR24422:SF27">
    <property type="entry name" value="PROTEIN-GLUTAMATE O-METHYLTRANSFERASE"/>
    <property type="match status" value="1"/>
</dbReference>
<protein>
    <recommendedName>
        <fullName evidence="2">histidine kinase</fullName>
        <ecNumber evidence="2">2.7.13.3</ecNumber>
    </recommendedName>
</protein>
<evidence type="ECO:0000256" key="1">
    <source>
        <dbReference type="ARBA" id="ARBA00000085"/>
    </source>
</evidence>
<dbReference type="InterPro" id="IPR022641">
    <property type="entry name" value="CheR_N"/>
</dbReference>
<evidence type="ECO:0000256" key="3">
    <source>
        <dbReference type="ARBA" id="ARBA00022553"/>
    </source>
</evidence>
<dbReference type="SMART" id="SM00138">
    <property type="entry name" value="MeTrc"/>
    <property type="match status" value="1"/>
</dbReference>
<name>A0ABS1CZG5_9PROT</name>
<feature type="coiled-coil region" evidence="9">
    <location>
        <begin position="649"/>
        <end position="736"/>
    </location>
</feature>
<organism evidence="12 13">
    <name type="scientific">Paracraurococcus ruber</name>
    <dbReference type="NCBI Taxonomy" id="77675"/>
    <lineage>
        <taxon>Bacteria</taxon>
        <taxon>Pseudomonadati</taxon>
        <taxon>Pseudomonadota</taxon>
        <taxon>Alphaproteobacteria</taxon>
        <taxon>Acetobacterales</taxon>
        <taxon>Roseomonadaceae</taxon>
        <taxon>Paracraurococcus</taxon>
    </lineage>
</organism>
<evidence type="ECO:0000256" key="9">
    <source>
        <dbReference type="SAM" id="Coils"/>
    </source>
</evidence>
<evidence type="ECO:0000313" key="12">
    <source>
        <dbReference type="EMBL" id="MBK1659936.1"/>
    </source>
</evidence>
<feature type="domain" description="CheR-type methyltransferase" evidence="11">
    <location>
        <begin position="215"/>
        <end position="474"/>
    </location>
</feature>
<dbReference type="Pfam" id="PF07536">
    <property type="entry name" value="HWE_HK"/>
    <property type="match status" value="1"/>
</dbReference>
<dbReference type="PRINTS" id="PR00996">
    <property type="entry name" value="CHERMTFRASE"/>
</dbReference>
<proteinExistence type="predicted"/>
<keyword evidence="8" id="KW-0378">Hydrolase</keyword>
<dbReference type="EMBL" id="NRSG01000134">
    <property type="protein sequence ID" value="MBK1659936.1"/>
    <property type="molecule type" value="Genomic_DNA"/>
</dbReference>
<keyword evidence="8" id="KW-0145">Chemotaxis</keyword>
<dbReference type="InterPro" id="IPR011102">
    <property type="entry name" value="Sig_transdc_His_kinase_HWE"/>
</dbReference>
<sequence length="1057" mass="114627">MPTTERFPIVGIGASAGGVEALQEFFRAIPVPPPALAFVVVTHLGAGQESALPEILQKCTAMPVEPMRDAEALQPGRAYVATRDALITLADGRLVLRPRGGAEARERQLIDIFFASLATERGEEAIGIVLSGYGSDGSLGLKAIKEAGGLTMAQGSNGTAPRYPGMPSSAVAAGAVDFVLPVEEMPGRLAELLARPAILAEDGGTPPEDLAKAQRDICDVLRAATGHDFSGYKDKTFFRRVQRRMQATGVVDLPAYVVLLRGDADEAGRLFNDLLISVTGFFRDTEAFAALEAKVMPAIFAGKGADDTVRIWVPGCATGEEAYSLAILAQEQMAASRTPPRVQIFATDIDEPALSVARLGRYPRSMMAGVSAERLARFFLADGALYTIRPETRELCVFSGHSVTRDAPFSRIDLVSCRNMLIYMGGRLQEQVIPLFHYAMRPSGFLFLGVAETVTRHPELFAPVDKAHRIFRKREGAATAGMIRLQPASLAVRRHWPPPVPPRPARAGGATELLQAAAACAAELFAPPHLLVNADGNVVHQSAGLSRFLELPAGAPSQQLVFLARRGLRPELRAALREAAETRRRVRRRVEFEHDGTLIPVELTVAPLPLRDGLDALYLVAFAEPAVAVERGGEQAPPSMDGTPREHLVEQLEGELRESRERLQSMAEEYETATEELKSANEEMVSVNEELQSINEELETSKEELQSVNEELRASNLELSAKIEELDRANSDLRNVFDSTQVATVFLDRNLVIRSFTPAVTAIFDLVPADRGRPLSSFANHLDSVDVAREARRVMEARTPTERRVTAQNAASHHLMRILPYTTASGAVDGAVVTFFDVTKVVEGEILGSLVDELNHRVRNMLQVVSAVATHTLRRAASLEDFGTVFSGRIRALARAHELVSLGGWAEVPLVQLIEKELEPYALGADRLTMVGASVELRPKAALALGMVLHELATNAAKHGALSSETGKVTIAWSEELRRGEPRFVLRWSEAGGPRPDLAPTRQGFGSELIERQVRHDLGGTVEITFTETGLAAVFALPRGVVAEPGRHQPANAPQPR</sequence>
<evidence type="ECO:0000256" key="6">
    <source>
        <dbReference type="ARBA" id="ARBA00022777"/>
    </source>
</evidence>
<dbReference type="PROSITE" id="PS50123">
    <property type="entry name" value="CHER"/>
    <property type="match status" value="1"/>
</dbReference>
<evidence type="ECO:0000259" key="11">
    <source>
        <dbReference type="PROSITE" id="PS50123"/>
    </source>
</evidence>
<dbReference type="InterPro" id="IPR035965">
    <property type="entry name" value="PAS-like_dom_sf"/>
</dbReference>
<dbReference type="CDD" id="cd16434">
    <property type="entry name" value="CheB-CheR_fusion"/>
    <property type="match status" value="1"/>
</dbReference>
<comment type="catalytic activity">
    <reaction evidence="1">
        <text>ATP + protein L-histidine = ADP + protein N-phospho-L-histidine.</text>
        <dbReference type="EC" id="2.7.13.3"/>
    </reaction>
</comment>
<dbReference type="InterPro" id="IPR022642">
    <property type="entry name" value="CheR_C"/>
</dbReference>
<dbReference type="EC" id="2.7.13.3" evidence="2"/>
<dbReference type="SUPFAM" id="SSF47757">
    <property type="entry name" value="Chemotaxis receptor methyltransferase CheR, N-terminal domain"/>
    <property type="match status" value="1"/>
</dbReference>
<dbReference type="SUPFAM" id="SSF52738">
    <property type="entry name" value="Methylesterase CheB, C-terminal domain"/>
    <property type="match status" value="1"/>
</dbReference>
<dbReference type="InterPro" id="IPR000673">
    <property type="entry name" value="Sig_transdc_resp-reg_Me-estase"/>
</dbReference>
<evidence type="ECO:0000256" key="7">
    <source>
        <dbReference type="ARBA" id="ARBA00022840"/>
    </source>
</evidence>
<dbReference type="Gene3D" id="3.30.565.10">
    <property type="entry name" value="Histidine kinase-like ATPase, C-terminal domain"/>
    <property type="match status" value="1"/>
</dbReference>
<keyword evidence="5" id="KW-0547">Nucleotide-binding</keyword>
<dbReference type="SMART" id="SM00911">
    <property type="entry name" value="HWE_HK"/>
    <property type="match status" value="1"/>
</dbReference>